<evidence type="ECO:0000256" key="6">
    <source>
        <dbReference type="ARBA" id="ARBA00035340"/>
    </source>
</evidence>
<reference evidence="8 9" key="1">
    <citation type="journal article" date="2013" name="Nat. Commun.">
        <title>The evolution and pathogenic mechanisms of the rice sheath blight pathogen.</title>
        <authorList>
            <person name="Zheng A."/>
            <person name="Lin R."/>
            <person name="Xu L."/>
            <person name="Qin P."/>
            <person name="Tang C."/>
            <person name="Ai P."/>
            <person name="Zhang D."/>
            <person name="Liu Y."/>
            <person name="Sun Z."/>
            <person name="Feng H."/>
            <person name="Wang Y."/>
            <person name="Chen Y."/>
            <person name="Liang X."/>
            <person name="Fu R."/>
            <person name="Li Q."/>
            <person name="Zhang J."/>
            <person name="Yu X."/>
            <person name="Xie Z."/>
            <person name="Ding L."/>
            <person name="Guan P."/>
            <person name="Tang J."/>
            <person name="Liang Y."/>
            <person name="Wang S."/>
            <person name="Deng Q."/>
            <person name="Li S."/>
            <person name="Zhu J."/>
            <person name="Wang L."/>
            <person name="Liu H."/>
            <person name="Li P."/>
        </authorList>
    </citation>
    <scope>NUCLEOTIDE SEQUENCE [LARGE SCALE GENOMIC DNA]</scope>
    <source>
        <strain evidence="9">AG-1 IA</strain>
    </source>
</reference>
<dbReference type="InterPro" id="IPR000552">
    <property type="entry name" value="Ribosomal_eL44"/>
</dbReference>
<evidence type="ECO:0000256" key="2">
    <source>
        <dbReference type="ARBA" id="ARBA00022980"/>
    </source>
</evidence>
<comment type="similarity">
    <text evidence="1 7">Belongs to the eukaryotic ribosomal protein eL42 family.</text>
</comment>
<dbReference type="GO" id="GO:1990904">
    <property type="term" value="C:ribonucleoprotein complex"/>
    <property type="evidence" value="ECO:0007669"/>
    <property type="project" value="UniProtKB-KW"/>
</dbReference>
<dbReference type="SMART" id="SM00320">
    <property type="entry name" value="WD40"/>
    <property type="match status" value="1"/>
</dbReference>
<dbReference type="InterPro" id="IPR001680">
    <property type="entry name" value="WD40_rpt"/>
</dbReference>
<gene>
    <name evidence="8" type="ORF">AG1IA_05982</name>
</gene>
<dbReference type="PANTHER" id="PTHR10369">
    <property type="entry name" value="60S RIBOSOMAL PROTEIN L36A/L44"/>
    <property type="match status" value="1"/>
</dbReference>
<evidence type="ECO:0000256" key="4">
    <source>
        <dbReference type="ARBA" id="ARBA00029633"/>
    </source>
</evidence>
<evidence type="ECO:0000256" key="1">
    <source>
        <dbReference type="ARBA" id="ARBA00009364"/>
    </source>
</evidence>
<comment type="caution">
    <text evidence="8">The sequence shown here is derived from an EMBL/GenBank/DDBJ whole genome shotgun (WGS) entry which is preliminary data.</text>
</comment>
<dbReference type="EMBL" id="AFRT01001549">
    <property type="protein sequence ID" value="ELU39999.1"/>
    <property type="molecule type" value="Genomic_DNA"/>
</dbReference>
<accession>L8WUH0</accession>
<dbReference type="Gene3D" id="3.10.450.80">
    <property type="match status" value="1"/>
</dbReference>
<dbReference type="SUPFAM" id="SSF57829">
    <property type="entry name" value="Zn-binding ribosomal proteins"/>
    <property type="match status" value="1"/>
</dbReference>
<evidence type="ECO:0000256" key="7">
    <source>
        <dbReference type="RuleBase" id="RU000666"/>
    </source>
</evidence>
<dbReference type="HOGENOM" id="CLU_252887_0_0_1"/>
<proteinExistence type="inferred from homology"/>
<dbReference type="Pfam" id="PF00935">
    <property type="entry name" value="Ribosomal_L44"/>
    <property type="match status" value="1"/>
</dbReference>
<dbReference type="InterPro" id="IPR011332">
    <property type="entry name" value="Ribosomal_zn-bd"/>
</dbReference>
<dbReference type="InterPro" id="IPR036322">
    <property type="entry name" value="WD40_repeat_dom_sf"/>
</dbReference>
<protein>
    <recommendedName>
        <fullName evidence="5">Large ribosomal subunit protein eL42</fullName>
    </recommendedName>
    <alternativeName>
        <fullName evidence="4">60S ribosomal protein L41</fullName>
    </alternativeName>
    <alternativeName>
        <fullName evidence="6">60S ribosomal protein L44</fullName>
    </alternativeName>
</protein>
<dbReference type="Gene3D" id="2.130.10.10">
    <property type="entry name" value="YVTN repeat-like/Quinoprotein amine dehydrogenase"/>
    <property type="match status" value="1"/>
</dbReference>
<dbReference type="InterPro" id="IPR015943">
    <property type="entry name" value="WD40/YVTN_repeat-like_dom_sf"/>
</dbReference>
<evidence type="ECO:0000313" key="8">
    <source>
        <dbReference type="EMBL" id="ELU39999.1"/>
    </source>
</evidence>
<dbReference type="InterPro" id="IPR053708">
    <property type="entry name" value="Ribosomal_LSU_eL42"/>
</dbReference>
<evidence type="ECO:0000313" key="9">
    <source>
        <dbReference type="Proteomes" id="UP000011668"/>
    </source>
</evidence>
<dbReference type="GO" id="GO:0005840">
    <property type="term" value="C:ribosome"/>
    <property type="evidence" value="ECO:0007669"/>
    <property type="project" value="UniProtKB-KW"/>
</dbReference>
<dbReference type="PROSITE" id="PS01172">
    <property type="entry name" value="RIBOSOMAL_L44E"/>
    <property type="match status" value="1"/>
</dbReference>
<dbReference type="OrthoDB" id="548949at2759"/>
<dbReference type="FunFam" id="3.10.450.80:FF:000001">
    <property type="entry name" value="60S ribosomal protein L44"/>
    <property type="match status" value="1"/>
</dbReference>
<keyword evidence="9" id="KW-1185">Reference proteome</keyword>
<dbReference type="Proteomes" id="UP000011668">
    <property type="component" value="Unassembled WGS sequence"/>
</dbReference>
<dbReference type="STRING" id="983506.L8WUH0"/>
<dbReference type="GO" id="GO:0003735">
    <property type="term" value="F:structural constituent of ribosome"/>
    <property type="evidence" value="ECO:0007669"/>
    <property type="project" value="InterPro"/>
</dbReference>
<sequence length="1424" mass="160239">MYIQARSVDTDFASDDSPTPSINTLPTEVLILIFKFAHYLWWKGFKREHADWPAAGGGSTRKQMSLGHPEVLTHVCYLWRQIVFSSPALWSYIDLFALNQSPQLSLDRSSAFVARAENHELTLRVRLHHGIHESLSDFASIKDFCSFIGPRIGALQIDNNSPNYSTTLLSSISRASLPRTMPGVLTKLDINDHSVRTISNFTENSDGLAGWTLPTPENFDMSQHSLDNILRSIKVLRLSGQFFPWTSPAYRGLVELHLRCTRPQYGHRPSIRITQLREILLASPGLRVFYFNINISQDVTIALPPVPLPELEVLNLRGLKRSLYDLLLPLLSPAQKPLQMTIQTQRVVPSTLYCFALISFFRRTNVTSLYVVNRLASYPQLPLDMLVLESPASLNTLGLERFHVTGPEPSRRHSRPICRMKLNHLYLRKCAVDIYALENIAETFPIETLRFHDMLESSYDRELTDVHSKISSMFPSVKWVRWNRAMEAWGAWETERTSLLHGDILRKILVTIGIDGGSGRIRLYQIQTHFWPINTNEEHKTMHIFNRNGTYKLYTIRFKFSLVKNTGLKGCQLLDSKRRAHFLLPLPTTTQMILPERVQRQISTFSRRLRQCQAELKLLNAEERIEEHDVLCESEFMSIFRDTCILVQEEHATSPPYLTELTSEVQKIHNRALGYAYGIGDLYDFMPSWAHDDAAGRALIVDRSEGVGSAHATIPMMLEMLNIDPETAMQKVGKILPDPWNLHMKRHPKSTLLSRFRPDLPPLTATPSSPLAASVYDARCEVTSIDSILPTKLRMSSGSSCLAMTGTCGHKNRTPGLNFCLPDDSLGVRFLNPELSDVATQLTMDEDSQMIYVGDRSHVKSFAWGDNEGPYRFLYPVYTLDSKCSDGPIAVLPGGRVVRAGAGGVALWNTDELEMQGCDAETVIGDQSDPEEASHGGTSDTLFSSSIPRSSFIRFTDIPNLTPTVWEPLPNNPSTLLCAEYFELIKYGCVSIDLEYSGKTMARYLGHGGAVSDFSVSATDSQMFLTACHDGYARLFDIRQPLPVITLDACGADAFCEAVVLAHPDGIPTVFTGTGKHEQIKVWDIRACTPIYELATGNNAVKSLAWDSKRNCLYAATECAYMDRMGRHYDYRPGRVPSQSSQEGEAPYEEDYDRCWPFEAWHAEDYFGYTFDAGDHRISACVVRTHRNLVKVSLFASCTHLVPLLLRSSHAFEITFRMLSAAMLCSRPVDSQLSGVTQYHRSRASHDSPFGLNDLHPVRSPLVNASRPLADDTNAVVGPAAPVSLIKCNEFLQVNRSKRLQGKDLQETHVTQYKKGKDSIFAQGKRRYDRKQSGYGGQTKPVFHKKAKTTKKVVLRLECTVCKYKMQLALKRCKHFELGGDKKTKGAALQFVCKGDTLYVLLLTFAFSDWVAASLSYETIQGMD</sequence>
<name>L8WUH0_THACA</name>
<keyword evidence="3 7" id="KW-0687">Ribonucleoprotein</keyword>
<organism evidence="8 9">
    <name type="scientific">Thanatephorus cucumeris (strain AG1-IA)</name>
    <name type="common">Rice sheath blight fungus</name>
    <name type="synonym">Rhizoctonia solani</name>
    <dbReference type="NCBI Taxonomy" id="983506"/>
    <lineage>
        <taxon>Eukaryota</taxon>
        <taxon>Fungi</taxon>
        <taxon>Dikarya</taxon>
        <taxon>Basidiomycota</taxon>
        <taxon>Agaricomycotina</taxon>
        <taxon>Agaricomycetes</taxon>
        <taxon>Cantharellales</taxon>
        <taxon>Ceratobasidiaceae</taxon>
        <taxon>Rhizoctonia</taxon>
        <taxon>Rhizoctonia solani AG-1</taxon>
    </lineage>
</organism>
<dbReference type="GO" id="GO:0006412">
    <property type="term" value="P:translation"/>
    <property type="evidence" value="ECO:0007669"/>
    <property type="project" value="InterPro"/>
</dbReference>
<dbReference type="SUPFAM" id="SSF50978">
    <property type="entry name" value="WD40 repeat-like"/>
    <property type="match status" value="1"/>
</dbReference>
<keyword evidence="2 7" id="KW-0689">Ribosomal protein</keyword>
<evidence type="ECO:0000256" key="3">
    <source>
        <dbReference type="ARBA" id="ARBA00023274"/>
    </source>
</evidence>
<evidence type="ECO:0000256" key="5">
    <source>
        <dbReference type="ARBA" id="ARBA00035236"/>
    </source>
</evidence>